<dbReference type="InterPro" id="IPR029787">
    <property type="entry name" value="Nucleotide_cyclase"/>
</dbReference>
<dbReference type="Pfam" id="PF00563">
    <property type="entry name" value="EAL"/>
    <property type="match status" value="1"/>
</dbReference>
<dbReference type="EMBL" id="JACHIB010000008">
    <property type="protein sequence ID" value="MBB6083594.1"/>
    <property type="molecule type" value="Genomic_DNA"/>
</dbReference>
<dbReference type="Pfam" id="PF00990">
    <property type="entry name" value="GGDEF"/>
    <property type="match status" value="1"/>
</dbReference>
<dbReference type="SMART" id="SM00267">
    <property type="entry name" value="GGDEF"/>
    <property type="match status" value="1"/>
</dbReference>
<comment type="caution">
    <text evidence="6">The sequence shown here is derived from an EMBL/GenBank/DDBJ whole genome shotgun (WGS) entry which is preliminary data.</text>
</comment>
<organism evidence="6 7">
    <name type="scientific">Castellaniella defragrans</name>
    <name type="common">Alcaligenes defragrans</name>
    <dbReference type="NCBI Taxonomy" id="75697"/>
    <lineage>
        <taxon>Bacteria</taxon>
        <taxon>Pseudomonadati</taxon>
        <taxon>Pseudomonadota</taxon>
        <taxon>Betaproteobacteria</taxon>
        <taxon>Burkholderiales</taxon>
        <taxon>Alcaligenaceae</taxon>
        <taxon>Castellaniella</taxon>
    </lineage>
</organism>
<evidence type="ECO:0000259" key="3">
    <source>
        <dbReference type="PROSITE" id="PS50883"/>
    </source>
</evidence>
<evidence type="ECO:0000313" key="6">
    <source>
        <dbReference type="EMBL" id="MBB6083594.1"/>
    </source>
</evidence>
<dbReference type="InterPro" id="IPR000160">
    <property type="entry name" value="GGDEF_dom"/>
</dbReference>
<evidence type="ECO:0000259" key="5">
    <source>
        <dbReference type="PROSITE" id="PS51371"/>
    </source>
</evidence>
<dbReference type="SUPFAM" id="SSF55073">
    <property type="entry name" value="Nucleotide cyclase"/>
    <property type="match status" value="1"/>
</dbReference>
<dbReference type="PROSITE" id="PS50887">
    <property type="entry name" value="GGDEF"/>
    <property type="match status" value="1"/>
</dbReference>
<dbReference type="InterPro" id="IPR050706">
    <property type="entry name" value="Cyclic-di-GMP_PDE-like"/>
</dbReference>
<dbReference type="CDD" id="cd01948">
    <property type="entry name" value="EAL"/>
    <property type="match status" value="1"/>
</dbReference>
<evidence type="ECO:0000259" key="4">
    <source>
        <dbReference type="PROSITE" id="PS50887"/>
    </source>
</evidence>
<keyword evidence="1" id="KW-0129">CBS domain</keyword>
<dbReference type="PROSITE" id="PS51371">
    <property type="entry name" value="CBS"/>
    <property type="match status" value="1"/>
</dbReference>
<dbReference type="InterPro" id="IPR000644">
    <property type="entry name" value="CBS_dom"/>
</dbReference>
<dbReference type="InterPro" id="IPR001633">
    <property type="entry name" value="EAL_dom"/>
</dbReference>
<name>A0A7W9TN53_CASDE</name>
<dbReference type="InterPro" id="IPR035919">
    <property type="entry name" value="EAL_sf"/>
</dbReference>
<dbReference type="RefSeq" id="WP_170288427.1">
    <property type="nucleotide sequence ID" value="NZ_JACHIB010000008.1"/>
</dbReference>
<protein>
    <submittedName>
        <fullName evidence="6">Diguanylate cyclase (GGDEF)-like protein</fullName>
    </submittedName>
</protein>
<dbReference type="SUPFAM" id="SSF141868">
    <property type="entry name" value="EAL domain-like"/>
    <property type="match status" value="1"/>
</dbReference>
<reference evidence="6 7" key="1">
    <citation type="submission" date="2020-08" db="EMBL/GenBank/DDBJ databases">
        <title>Genomic Encyclopedia of Type Strains, Phase IV (KMG-IV): sequencing the most valuable type-strain genomes for metagenomic binning, comparative biology and taxonomic classification.</title>
        <authorList>
            <person name="Goeker M."/>
        </authorList>
    </citation>
    <scope>NUCLEOTIDE SEQUENCE [LARGE SCALE GENOMIC DNA]</scope>
    <source>
        <strain evidence="6 7">DSM 12141</strain>
    </source>
</reference>
<dbReference type="PANTHER" id="PTHR33121:SF76">
    <property type="entry name" value="SIGNALING PROTEIN"/>
    <property type="match status" value="1"/>
</dbReference>
<dbReference type="PANTHER" id="PTHR33121">
    <property type="entry name" value="CYCLIC DI-GMP PHOSPHODIESTERASE PDEF"/>
    <property type="match status" value="1"/>
</dbReference>
<dbReference type="PROSITE" id="PS50883">
    <property type="entry name" value="EAL"/>
    <property type="match status" value="1"/>
</dbReference>
<dbReference type="GO" id="GO:0071111">
    <property type="term" value="F:cyclic-guanylate-specific phosphodiesterase activity"/>
    <property type="evidence" value="ECO:0007669"/>
    <property type="project" value="InterPro"/>
</dbReference>
<evidence type="ECO:0000313" key="7">
    <source>
        <dbReference type="Proteomes" id="UP000541136"/>
    </source>
</evidence>
<dbReference type="SUPFAM" id="SSF54631">
    <property type="entry name" value="CBS-domain pair"/>
    <property type="match status" value="1"/>
</dbReference>
<dbReference type="Gene3D" id="3.20.20.450">
    <property type="entry name" value="EAL domain"/>
    <property type="match status" value="1"/>
</dbReference>
<feature type="domain" description="CBS" evidence="5">
    <location>
        <begin position="297"/>
        <end position="355"/>
    </location>
</feature>
<evidence type="ECO:0000256" key="2">
    <source>
        <dbReference type="SAM" id="MobiDB-lite"/>
    </source>
</evidence>
<dbReference type="Pfam" id="PF00571">
    <property type="entry name" value="CBS"/>
    <property type="match status" value="1"/>
</dbReference>
<feature type="region of interest" description="Disordered" evidence="2">
    <location>
        <begin position="603"/>
        <end position="638"/>
    </location>
</feature>
<dbReference type="SMART" id="SM00052">
    <property type="entry name" value="EAL"/>
    <property type="match status" value="1"/>
</dbReference>
<feature type="domain" description="GGDEF" evidence="4">
    <location>
        <begin position="453"/>
        <end position="606"/>
    </location>
</feature>
<evidence type="ECO:0000256" key="1">
    <source>
        <dbReference type="PROSITE-ProRule" id="PRU00703"/>
    </source>
</evidence>
<dbReference type="Proteomes" id="UP000541136">
    <property type="component" value="Unassembled WGS sequence"/>
</dbReference>
<feature type="domain" description="EAL" evidence="3">
    <location>
        <begin position="11"/>
        <end position="261"/>
    </location>
</feature>
<sequence length="638" mass="69822">MCEPPICDAVRREGLDDIAALLLRGELNAVFQPIVWMREGAILGYEGLVRGPLGSPLHAPDRLFEAARARGLSVRIEHRCCRVVVRRFAALGLPGRLFLNIGPMALLHAADGALDLIALLAESGLDPARVVIEITEQDQGAFWTDLPPVIARLRAKGLQFAIDDLGSGFSNLGRWLDLRPEFIKTDKVFTAGIQDDLLRQQILRSVCDIATVAGAVVVAEGVETLDELACMADLGVACAQGYYIQRPADEPVPPRWSELTAGLAERRLRDMRDMHEASDGRESDPAHDGAEGRALRLLRRVPCVSSAVSNEAVFDLFRRQPDLHTVPVVDDEVPVGMLTRACLIERFSLPYQRELYGPKPCRLFMDVAPLIVDMHTPLMTLSRWLAESEGHGLANDFIITGRGRYLGIGSSQDLLQALNRLQLRAAQHANPLTQLPGNVPIDRQIQRFLTAGQAFVACHADLDHFKPFNDVFGYRCGDDVIQLLGRVLSAHADAGQDFLGHIGGDDFILLFRSPDWQAKCEAMLADFSRGMARLLEGMGRVAAAGYEAEDRQGQRRHYDPPTLSLGAVLVEPGAYQSRHQIAQAASEAKTQAKKRVGPCLYVERRRPRASSAAPSATSLSTASLGVAGKEQGPTDRNL</sequence>
<feature type="compositionally biased region" description="Low complexity" evidence="2">
    <location>
        <begin position="609"/>
        <end position="624"/>
    </location>
</feature>
<dbReference type="CDD" id="cd01949">
    <property type="entry name" value="GGDEF"/>
    <property type="match status" value="1"/>
</dbReference>
<accession>A0A7W9TN53</accession>
<dbReference type="AlphaFoldDB" id="A0A7W9TN53"/>
<proteinExistence type="predicted"/>
<dbReference type="Gene3D" id="3.30.70.270">
    <property type="match status" value="1"/>
</dbReference>
<dbReference type="NCBIfam" id="TIGR00254">
    <property type="entry name" value="GGDEF"/>
    <property type="match status" value="1"/>
</dbReference>
<dbReference type="InterPro" id="IPR046342">
    <property type="entry name" value="CBS_dom_sf"/>
</dbReference>
<dbReference type="InterPro" id="IPR043128">
    <property type="entry name" value="Rev_trsase/Diguanyl_cyclase"/>
</dbReference>
<gene>
    <name evidence="6" type="ORF">HNR28_001633</name>
</gene>